<evidence type="ECO:0000313" key="3">
    <source>
        <dbReference type="EMBL" id="QDV86979.1"/>
    </source>
</evidence>
<dbReference type="Proteomes" id="UP000318081">
    <property type="component" value="Chromosome"/>
</dbReference>
<gene>
    <name evidence="2" type="ORF">TBK1r_59280</name>
    <name evidence="3" type="ORF">TBK1r_60060</name>
</gene>
<evidence type="ECO:0000313" key="4">
    <source>
        <dbReference type="Proteomes" id="UP000318081"/>
    </source>
</evidence>
<organism evidence="2 4">
    <name type="scientific">Stieleria magnilauensis</name>
    <dbReference type="NCBI Taxonomy" id="2527963"/>
    <lineage>
        <taxon>Bacteria</taxon>
        <taxon>Pseudomonadati</taxon>
        <taxon>Planctomycetota</taxon>
        <taxon>Planctomycetia</taxon>
        <taxon>Pirellulales</taxon>
        <taxon>Pirellulaceae</taxon>
        <taxon>Stieleria</taxon>
    </lineage>
</organism>
<dbReference type="SUPFAM" id="SSF47413">
    <property type="entry name" value="lambda repressor-like DNA-binding domains"/>
    <property type="match status" value="1"/>
</dbReference>
<keyword evidence="4" id="KW-1185">Reference proteome</keyword>
<dbReference type="RefSeq" id="WP_145218359.1">
    <property type="nucleotide sequence ID" value="NZ_CP036432.1"/>
</dbReference>
<reference evidence="2 4" key="1">
    <citation type="submission" date="2019-02" db="EMBL/GenBank/DDBJ databases">
        <title>Deep-cultivation of Planctomycetes and their phenomic and genomic characterization uncovers novel biology.</title>
        <authorList>
            <person name="Wiegand S."/>
            <person name="Jogler M."/>
            <person name="Boedeker C."/>
            <person name="Pinto D."/>
            <person name="Vollmers J."/>
            <person name="Rivas-Marin E."/>
            <person name="Kohn T."/>
            <person name="Peeters S.H."/>
            <person name="Heuer A."/>
            <person name="Rast P."/>
            <person name="Oberbeckmann S."/>
            <person name="Bunk B."/>
            <person name="Jeske O."/>
            <person name="Meyerdierks A."/>
            <person name="Storesund J.E."/>
            <person name="Kallscheuer N."/>
            <person name="Luecker S."/>
            <person name="Lage O.M."/>
            <person name="Pohl T."/>
            <person name="Merkel B.J."/>
            <person name="Hornburger P."/>
            <person name="Mueller R.-W."/>
            <person name="Bruemmer F."/>
            <person name="Labrenz M."/>
            <person name="Spormann A.M."/>
            <person name="Op den Camp H."/>
            <person name="Overmann J."/>
            <person name="Amann R."/>
            <person name="Jetten M.S.M."/>
            <person name="Mascher T."/>
            <person name="Medema M.H."/>
            <person name="Devos D.P."/>
            <person name="Kaster A.-K."/>
            <person name="Ovreas L."/>
            <person name="Rohde M."/>
            <person name="Galperin M.Y."/>
            <person name="Jogler C."/>
        </authorList>
    </citation>
    <scope>NUCLEOTIDE SEQUENCE [LARGE SCALE GENOMIC DNA]</scope>
    <source>
        <strain evidence="2 4">TBK1r</strain>
    </source>
</reference>
<proteinExistence type="predicted"/>
<name>A0ABX5Y054_9BACT</name>
<dbReference type="InterPro" id="IPR010982">
    <property type="entry name" value="Lambda_DNA-bd_dom_sf"/>
</dbReference>
<evidence type="ECO:0000313" key="2">
    <source>
        <dbReference type="EMBL" id="QDV86901.1"/>
    </source>
</evidence>
<dbReference type="EMBL" id="CP036432">
    <property type="protein sequence ID" value="QDV86901.1"/>
    <property type="molecule type" value="Genomic_DNA"/>
</dbReference>
<evidence type="ECO:0000259" key="1">
    <source>
        <dbReference type="Pfam" id="PF13443"/>
    </source>
</evidence>
<protein>
    <recommendedName>
        <fullName evidence="1">HTH cro/C1-type domain-containing protein</fullName>
    </recommendedName>
</protein>
<feature type="domain" description="HTH cro/C1-type" evidence="1">
    <location>
        <begin position="18"/>
        <end position="60"/>
    </location>
</feature>
<accession>A0ABX5Y054</accession>
<dbReference type="InterPro" id="IPR001387">
    <property type="entry name" value="Cro/C1-type_HTH"/>
</dbReference>
<dbReference type="Gene3D" id="1.10.260.40">
    <property type="entry name" value="lambda repressor-like DNA-binding domains"/>
    <property type="match status" value="1"/>
</dbReference>
<sequence>MITKQIRESLASAIQSGDITQAALSRASGVSKRAVCDFLAGRHVNSDSLDAIADAMRCKLTVPKSFARNVKKLSGDA</sequence>
<dbReference type="EMBL" id="CP036432">
    <property type="protein sequence ID" value="QDV86979.1"/>
    <property type="molecule type" value="Genomic_DNA"/>
</dbReference>
<dbReference type="Pfam" id="PF13443">
    <property type="entry name" value="HTH_26"/>
    <property type="match status" value="1"/>
</dbReference>